<protein>
    <submittedName>
        <fullName evidence="1">Uncharacterized protein</fullName>
    </submittedName>
</protein>
<dbReference type="EMBL" id="BK014652">
    <property type="protein sequence ID" value="DAD66029.1"/>
    <property type="molecule type" value="Genomic_DNA"/>
</dbReference>
<evidence type="ECO:0000313" key="1">
    <source>
        <dbReference type="EMBL" id="DAD66029.1"/>
    </source>
</evidence>
<name>A0A8S5L807_9CAUD</name>
<accession>A0A8S5L807</accession>
<reference evidence="1" key="1">
    <citation type="journal article" date="2021" name="Proc. Natl. Acad. Sci. U.S.A.">
        <title>A Catalog of Tens of Thousands of Viruses from Human Metagenomes Reveals Hidden Associations with Chronic Diseases.</title>
        <authorList>
            <person name="Tisza M.J."/>
            <person name="Buck C.B."/>
        </authorList>
    </citation>
    <scope>NUCLEOTIDE SEQUENCE</scope>
    <source>
        <strain evidence="1">CtKHS5</strain>
    </source>
</reference>
<proteinExistence type="predicted"/>
<organism evidence="1">
    <name type="scientific">Myoviridae sp. ctKHS5</name>
    <dbReference type="NCBI Taxonomy" id="2823541"/>
    <lineage>
        <taxon>Viruses</taxon>
        <taxon>Duplodnaviria</taxon>
        <taxon>Heunggongvirae</taxon>
        <taxon>Uroviricota</taxon>
        <taxon>Caudoviricetes</taxon>
    </lineage>
</organism>
<sequence length="53" mass="6273">MDEEKQEVDITRRRVVARIKRVEVVEKTINNKDDEGKELDIPDFTFIVKANEI</sequence>